<dbReference type="GO" id="GO:0070403">
    <property type="term" value="F:NAD+ binding"/>
    <property type="evidence" value="ECO:0007669"/>
    <property type="project" value="InterPro"/>
</dbReference>
<comment type="pathway">
    <text evidence="1">Lipid metabolism; butanoate metabolism.</text>
</comment>
<keyword evidence="8" id="KW-1185">Reference proteome</keyword>
<dbReference type="InterPro" id="IPR008927">
    <property type="entry name" value="6-PGluconate_DH-like_C_sf"/>
</dbReference>
<evidence type="ECO:0000313" key="8">
    <source>
        <dbReference type="Proteomes" id="UP000316560"/>
    </source>
</evidence>
<organism evidence="7 8">
    <name type="scientific">Rhodoglobus vestalii</name>
    <dbReference type="NCBI Taxonomy" id="193384"/>
    <lineage>
        <taxon>Bacteria</taxon>
        <taxon>Bacillati</taxon>
        <taxon>Actinomycetota</taxon>
        <taxon>Actinomycetes</taxon>
        <taxon>Micrococcales</taxon>
        <taxon>Microbacteriaceae</taxon>
        <taxon>Rhodoglobus</taxon>
    </lineage>
</organism>
<protein>
    <submittedName>
        <fullName evidence="7">3-hydroxyacyl-CoA dehydrogenase</fullName>
    </submittedName>
</protein>
<dbReference type="EMBL" id="VFRA01000001">
    <property type="protein sequence ID" value="TQO20052.1"/>
    <property type="molecule type" value="Genomic_DNA"/>
</dbReference>
<dbReference type="GO" id="GO:0016616">
    <property type="term" value="F:oxidoreductase activity, acting on the CH-OH group of donors, NAD or NADP as acceptor"/>
    <property type="evidence" value="ECO:0007669"/>
    <property type="project" value="InterPro"/>
</dbReference>
<evidence type="ECO:0000259" key="6">
    <source>
        <dbReference type="Pfam" id="PF02737"/>
    </source>
</evidence>
<keyword evidence="3" id="KW-0560">Oxidoreductase</keyword>
<dbReference type="PANTHER" id="PTHR48075">
    <property type="entry name" value="3-HYDROXYACYL-COA DEHYDROGENASE FAMILY PROTEIN"/>
    <property type="match status" value="1"/>
</dbReference>
<feature type="site" description="Important for catalytic activity" evidence="4">
    <location>
        <position position="144"/>
    </location>
</feature>
<evidence type="ECO:0000256" key="2">
    <source>
        <dbReference type="ARBA" id="ARBA00009463"/>
    </source>
</evidence>
<dbReference type="GO" id="GO:0006631">
    <property type="term" value="P:fatty acid metabolic process"/>
    <property type="evidence" value="ECO:0007669"/>
    <property type="project" value="InterPro"/>
</dbReference>
<sequence length="312" mass="33257">MHSVSARPVATVAVVGTGVIGTSWAVHFLAQGLSVIATDVAPGAEERFQADLARLLPVVENLQVGRGASTERVRFTPVLAEAAAVADFIQENTTEDLTAKQRLIAELDAAADLNVIIASSSSALTPSSLQELCARAPERVLVAHPFDPPHLVPLVEVVGGSQTTDSYIEAAIDFYRSAGKYPVRLRKEVLGHIANRLQAALWREAYSLVDRGVASVADIDVAIASGPGLRWASHGPFVNLALSAGPGGMDSMHKHLGPTISALWNDLGDPGLTKELVEQINAETTKLICELGGEQVREERDSWLAELAKRRL</sequence>
<dbReference type="Pfam" id="PF02737">
    <property type="entry name" value="3HCDH_N"/>
    <property type="match status" value="1"/>
</dbReference>
<evidence type="ECO:0000256" key="3">
    <source>
        <dbReference type="ARBA" id="ARBA00023002"/>
    </source>
</evidence>
<evidence type="ECO:0000259" key="5">
    <source>
        <dbReference type="Pfam" id="PF00725"/>
    </source>
</evidence>
<comment type="caution">
    <text evidence="7">The sequence shown here is derived from an EMBL/GenBank/DDBJ whole genome shotgun (WGS) entry which is preliminary data.</text>
</comment>
<dbReference type="AlphaFoldDB" id="A0A8H2K725"/>
<gene>
    <name evidence="7" type="ORF">FB472_1660</name>
</gene>
<evidence type="ECO:0000313" key="7">
    <source>
        <dbReference type="EMBL" id="TQO20052.1"/>
    </source>
</evidence>
<dbReference type="SUPFAM" id="SSF48179">
    <property type="entry name" value="6-phosphogluconate dehydrogenase C-terminal domain-like"/>
    <property type="match status" value="1"/>
</dbReference>
<feature type="domain" description="3-hydroxyacyl-CoA dehydrogenase NAD binding" evidence="6">
    <location>
        <begin position="11"/>
        <end position="187"/>
    </location>
</feature>
<dbReference type="Gene3D" id="3.40.50.720">
    <property type="entry name" value="NAD(P)-binding Rossmann-like Domain"/>
    <property type="match status" value="1"/>
</dbReference>
<dbReference type="Gene3D" id="1.10.1040.10">
    <property type="entry name" value="N-(1-d-carboxylethyl)-l-norvaline Dehydrogenase, domain 2"/>
    <property type="match status" value="1"/>
</dbReference>
<reference evidence="7 8" key="1">
    <citation type="submission" date="2019-06" db="EMBL/GenBank/DDBJ databases">
        <title>Sequencing the genomes of 1000 actinobacteria strains.</title>
        <authorList>
            <person name="Klenk H.-P."/>
        </authorList>
    </citation>
    <scope>NUCLEOTIDE SEQUENCE [LARGE SCALE GENOMIC DNA]</scope>
    <source>
        <strain evidence="7 8">DSM 21947</strain>
    </source>
</reference>
<evidence type="ECO:0000256" key="4">
    <source>
        <dbReference type="PIRSR" id="PIRSR000105-1"/>
    </source>
</evidence>
<dbReference type="OrthoDB" id="9771883at2"/>
<dbReference type="InterPro" id="IPR006108">
    <property type="entry name" value="3HC_DH_C"/>
</dbReference>
<dbReference type="InterPro" id="IPR006176">
    <property type="entry name" value="3-OHacyl-CoA_DH_NAD-bd"/>
</dbReference>
<dbReference type="PANTHER" id="PTHR48075:SF5">
    <property type="entry name" value="3-HYDROXYBUTYRYL-COA DEHYDROGENASE"/>
    <property type="match status" value="1"/>
</dbReference>
<feature type="domain" description="3-hydroxyacyl-CoA dehydrogenase C-terminal" evidence="5">
    <location>
        <begin position="191"/>
        <end position="264"/>
    </location>
</feature>
<name>A0A8H2K725_9MICO</name>
<dbReference type="Proteomes" id="UP000316560">
    <property type="component" value="Unassembled WGS sequence"/>
</dbReference>
<accession>A0A8H2K725</accession>
<dbReference type="Pfam" id="PF00725">
    <property type="entry name" value="3HCDH"/>
    <property type="match status" value="1"/>
</dbReference>
<dbReference type="SUPFAM" id="SSF51735">
    <property type="entry name" value="NAD(P)-binding Rossmann-fold domains"/>
    <property type="match status" value="1"/>
</dbReference>
<dbReference type="InterPro" id="IPR022694">
    <property type="entry name" value="3-OHacyl-CoA_DH"/>
</dbReference>
<dbReference type="InterPro" id="IPR013328">
    <property type="entry name" value="6PGD_dom2"/>
</dbReference>
<comment type="similarity">
    <text evidence="2">Belongs to the 3-hydroxyacyl-CoA dehydrogenase family.</text>
</comment>
<evidence type="ECO:0000256" key="1">
    <source>
        <dbReference type="ARBA" id="ARBA00005086"/>
    </source>
</evidence>
<proteinExistence type="inferred from homology"/>
<dbReference type="InterPro" id="IPR036291">
    <property type="entry name" value="NAD(P)-bd_dom_sf"/>
</dbReference>
<dbReference type="PIRSF" id="PIRSF000105">
    <property type="entry name" value="HCDH"/>
    <property type="match status" value="1"/>
</dbReference>